<gene>
    <name evidence="4" type="ORF">F4554_004443</name>
</gene>
<dbReference type="Pfam" id="PF00583">
    <property type="entry name" value="Acetyltransf_1"/>
    <property type="match status" value="1"/>
</dbReference>
<evidence type="ECO:0000313" key="5">
    <source>
        <dbReference type="Proteomes" id="UP000579605"/>
    </source>
</evidence>
<reference evidence="4 5" key="1">
    <citation type="submission" date="2020-07" db="EMBL/GenBank/DDBJ databases">
        <title>Sequencing the genomes of 1000 actinobacteria strains.</title>
        <authorList>
            <person name="Klenk H.-P."/>
        </authorList>
    </citation>
    <scope>NUCLEOTIDE SEQUENCE [LARGE SCALE GENOMIC DNA]</scope>
    <source>
        <strain evidence="4 5">DSM 18448</strain>
    </source>
</reference>
<dbReference type="InterPro" id="IPR050832">
    <property type="entry name" value="Bact_Acetyltransf"/>
</dbReference>
<sequence>MISIRPARTDDLATLRALETACFGRDAWGEQALEGELAGVPDTRCVLVAEDADATGTDVGDTCWGTGADTDEPAIAGYASLLAVAATADVQRIAVRPDRRREGIGRALLDALLAQARVRGCAEALLEVRHDNAAALAMYEATGFEQIARRRGYYHGVADALVLRLAPLGEELPAAQL</sequence>
<keyword evidence="1 4" id="KW-0808">Transferase</keyword>
<keyword evidence="5" id="KW-1185">Reference proteome</keyword>
<dbReference type="RefSeq" id="WP_337796155.1">
    <property type="nucleotide sequence ID" value="NZ_BAAARR010000001.1"/>
</dbReference>
<comment type="caution">
    <text evidence="4">The sequence shown here is derived from an EMBL/GenBank/DDBJ whole genome shotgun (WGS) entry which is preliminary data.</text>
</comment>
<dbReference type="PROSITE" id="PS51186">
    <property type="entry name" value="GNAT"/>
    <property type="match status" value="1"/>
</dbReference>
<dbReference type="Proteomes" id="UP000579605">
    <property type="component" value="Unassembled WGS sequence"/>
</dbReference>
<feature type="domain" description="N-acetyltransferase" evidence="3">
    <location>
        <begin position="2"/>
        <end position="168"/>
    </location>
</feature>
<dbReference type="GO" id="GO:0008999">
    <property type="term" value="F:protein-N-terminal-alanine acetyltransferase activity"/>
    <property type="evidence" value="ECO:0007669"/>
    <property type="project" value="UniProtKB-EC"/>
</dbReference>
<evidence type="ECO:0000313" key="4">
    <source>
        <dbReference type="EMBL" id="NYH91805.1"/>
    </source>
</evidence>
<protein>
    <submittedName>
        <fullName evidence="4">Ribosomal-protein-alanine N-acetyltransferase</fullName>
        <ecNumber evidence="4">2.3.1.267</ecNumber>
    </submittedName>
</protein>
<dbReference type="SUPFAM" id="SSF55729">
    <property type="entry name" value="Acyl-CoA N-acyltransferases (Nat)"/>
    <property type="match status" value="1"/>
</dbReference>
<evidence type="ECO:0000256" key="1">
    <source>
        <dbReference type="ARBA" id="ARBA00022679"/>
    </source>
</evidence>
<proteinExistence type="predicted"/>
<evidence type="ECO:0000259" key="3">
    <source>
        <dbReference type="PROSITE" id="PS51186"/>
    </source>
</evidence>
<dbReference type="EMBL" id="JACBZH010000001">
    <property type="protein sequence ID" value="NYH91805.1"/>
    <property type="molecule type" value="Genomic_DNA"/>
</dbReference>
<dbReference type="AlphaFoldDB" id="A0A852ZI44"/>
<dbReference type="InterPro" id="IPR016181">
    <property type="entry name" value="Acyl_CoA_acyltransferase"/>
</dbReference>
<accession>A0A852ZI44</accession>
<dbReference type="EC" id="2.3.1.267" evidence="4"/>
<name>A0A852ZI44_9ACTN</name>
<dbReference type="Gene3D" id="3.40.630.30">
    <property type="match status" value="1"/>
</dbReference>
<organism evidence="4 5">
    <name type="scientific">Actinopolymorpha rutila</name>
    <dbReference type="NCBI Taxonomy" id="446787"/>
    <lineage>
        <taxon>Bacteria</taxon>
        <taxon>Bacillati</taxon>
        <taxon>Actinomycetota</taxon>
        <taxon>Actinomycetes</taxon>
        <taxon>Propionibacteriales</taxon>
        <taxon>Actinopolymorphaceae</taxon>
        <taxon>Actinopolymorpha</taxon>
    </lineage>
</organism>
<evidence type="ECO:0000256" key="2">
    <source>
        <dbReference type="ARBA" id="ARBA00023315"/>
    </source>
</evidence>
<dbReference type="PANTHER" id="PTHR43877">
    <property type="entry name" value="AMINOALKYLPHOSPHONATE N-ACETYLTRANSFERASE-RELATED-RELATED"/>
    <property type="match status" value="1"/>
</dbReference>
<keyword evidence="2 4" id="KW-0012">Acyltransferase</keyword>
<dbReference type="InterPro" id="IPR000182">
    <property type="entry name" value="GNAT_dom"/>
</dbReference>